<protein>
    <submittedName>
        <fullName evidence="1">(apollo) hypothetical protein</fullName>
    </submittedName>
</protein>
<dbReference type="Proteomes" id="UP000691718">
    <property type="component" value="Unassembled WGS sequence"/>
</dbReference>
<dbReference type="AlphaFoldDB" id="A0A8S3X185"/>
<evidence type="ECO:0000313" key="2">
    <source>
        <dbReference type="Proteomes" id="UP000691718"/>
    </source>
</evidence>
<gene>
    <name evidence="1" type="ORF">PAPOLLO_LOCUS12005</name>
</gene>
<accession>A0A8S3X185</accession>
<name>A0A8S3X185_PARAO</name>
<organism evidence="1 2">
    <name type="scientific">Parnassius apollo</name>
    <name type="common">Apollo butterfly</name>
    <name type="synonym">Papilio apollo</name>
    <dbReference type="NCBI Taxonomy" id="110799"/>
    <lineage>
        <taxon>Eukaryota</taxon>
        <taxon>Metazoa</taxon>
        <taxon>Ecdysozoa</taxon>
        <taxon>Arthropoda</taxon>
        <taxon>Hexapoda</taxon>
        <taxon>Insecta</taxon>
        <taxon>Pterygota</taxon>
        <taxon>Neoptera</taxon>
        <taxon>Endopterygota</taxon>
        <taxon>Lepidoptera</taxon>
        <taxon>Glossata</taxon>
        <taxon>Ditrysia</taxon>
        <taxon>Papilionoidea</taxon>
        <taxon>Papilionidae</taxon>
        <taxon>Parnassiinae</taxon>
        <taxon>Parnassini</taxon>
        <taxon>Parnassius</taxon>
        <taxon>Parnassius</taxon>
    </lineage>
</organism>
<comment type="caution">
    <text evidence="1">The sequence shown here is derived from an EMBL/GenBank/DDBJ whole genome shotgun (WGS) entry which is preliminary data.</text>
</comment>
<reference evidence="1" key="1">
    <citation type="submission" date="2021-04" db="EMBL/GenBank/DDBJ databases">
        <authorList>
            <person name="Tunstrom K."/>
        </authorList>
    </citation>
    <scope>NUCLEOTIDE SEQUENCE</scope>
</reference>
<proteinExistence type="predicted"/>
<dbReference type="EMBL" id="CAJQZP010000881">
    <property type="protein sequence ID" value="CAG4990752.1"/>
    <property type="molecule type" value="Genomic_DNA"/>
</dbReference>
<sequence length="78" mass="8316">MSLASVRVIELATLPVPAAANRSAPPSVSHTQSTALRRAVCTQTVLEIKIISHIISSKHLRGTINVVYADTEIILNGL</sequence>
<keyword evidence="2" id="KW-1185">Reference proteome</keyword>
<evidence type="ECO:0000313" key="1">
    <source>
        <dbReference type="EMBL" id="CAG4990752.1"/>
    </source>
</evidence>